<keyword evidence="2" id="KW-1185">Reference proteome</keyword>
<evidence type="ECO:0000313" key="1">
    <source>
        <dbReference type="EMBL" id="EJU03968.1"/>
    </source>
</evidence>
<dbReference type="RefSeq" id="XP_040630862.1">
    <property type="nucleotide sequence ID" value="XM_040771022.1"/>
</dbReference>
<proteinExistence type="predicted"/>
<dbReference type="AlphaFoldDB" id="M5GF96"/>
<dbReference type="Proteomes" id="UP000030653">
    <property type="component" value="Unassembled WGS sequence"/>
</dbReference>
<dbReference type="OrthoDB" id="3235423at2759"/>
<dbReference type="HOGENOM" id="CLU_452008_0_0_1"/>
<dbReference type="Gene3D" id="3.30.559.10">
    <property type="entry name" value="Chloramphenicol acetyltransferase-like domain"/>
    <property type="match status" value="1"/>
</dbReference>
<dbReference type="PANTHER" id="PTHR42034">
    <property type="entry name" value="CHROMOSOME 7, WHOLE GENOME SHOTGUN SEQUENCE-RELATED"/>
    <property type="match status" value="1"/>
</dbReference>
<organism evidence="1 2">
    <name type="scientific">Dacryopinax primogenitus (strain DJM 731)</name>
    <name type="common">Brown rot fungus</name>
    <dbReference type="NCBI Taxonomy" id="1858805"/>
    <lineage>
        <taxon>Eukaryota</taxon>
        <taxon>Fungi</taxon>
        <taxon>Dikarya</taxon>
        <taxon>Basidiomycota</taxon>
        <taxon>Agaricomycotina</taxon>
        <taxon>Dacrymycetes</taxon>
        <taxon>Dacrymycetales</taxon>
        <taxon>Dacrymycetaceae</taxon>
        <taxon>Dacryopinax</taxon>
    </lineage>
</organism>
<reference evidence="1 2" key="1">
    <citation type="journal article" date="2012" name="Science">
        <title>The Paleozoic origin of enzymatic lignin decomposition reconstructed from 31 fungal genomes.</title>
        <authorList>
            <person name="Floudas D."/>
            <person name="Binder M."/>
            <person name="Riley R."/>
            <person name="Barry K."/>
            <person name="Blanchette R.A."/>
            <person name="Henrissat B."/>
            <person name="Martinez A.T."/>
            <person name="Otillar R."/>
            <person name="Spatafora J.W."/>
            <person name="Yadav J.S."/>
            <person name="Aerts A."/>
            <person name="Benoit I."/>
            <person name="Boyd A."/>
            <person name="Carlson A."/>
            <person name="Copeland A."/>
            <person name="Coutinho P.M."/>
            <person name="de Vries R.P."/>
            <person name="Ferreira P."/>
            <person name="Findley K."/>
            <person name="Foster B."/>
            <person name="Gaskell J."/>
            <person name="Glotzer D."/>
            <person name="Gorecki P."/>
            <person name="Heitman J."/>
            <person name="Hesse C."/>
            <person name="Hori C."/>
            <person name="Igarashi K."/>
            <person name="Jurgens J.A."/>
            <person name="Kallen N."/>
            <person name="Kersten P."/>
            <person name="Kohler A."/>
            <person name="Kuees U."/>
            <person name="Kumar T.K.A."/>
            <person name="Kuo A."/>
            <person name="LaButti K."/>
            <person name="Larrondo L.F."/>
            <person name="Lindquist E."/>
            <person name="Ling A."/>
            <person name="Lombard V."/>
            <person name="Lucas S."/>
            <person name="Lundell T."/>
            <person name="Martin R."/>
            <person name="McLaughlin D.J."/>
            <person name="Morgenstern I."/>
            <person name="Morin E."/>
            <person name="Murat C."/>
            <person name="Nagy L.G."/>
            <person name="Nolan M."/>
            <person name="Ohm R.A."/>
            <person name="Patyshakuliyeva A."/>
            <person name="Rokas A."/>
            <person name="Ruiz-Duenas F.J."/>
            <person name="Sabat G."/>
            <person name="Salamov A."/>
            <person name="Samejima M."/>
            <person name="Schmutz J."/>
            <person name="Slot J.C."/>
            <person name="St John F."/>
            <person name="Stenlid J."/>
            <person name="Sun H."/>
            <person name="Sun S."/>
            <person name="Syed K."/>
            <person name="Tsang A."/>
            <person name="Wiebenga A."/>
            <person name="Young D."/>
            <person name="Pisabarro A."/>
            <person name="Eastwood D.C."/>
            <person name="Martin F."/>
            <person name="Cullen D."/>
            <person name="Grigoriev I.V."/>
            <person name="Hibbett D.S."/>
        </authorList>
    </citation>
    <scope>NUCLEOTIDE SEQUENCE [LARGE SCALE GENOMIC DNA]</scope>
    <source>
        <strain evidence="1 2">DJM-731 SS1</strain>
    </source>
</reference>
<dbReference type="GeneID" id="63686084"/>
<dbReference type="OMA" id="RVWHRAI"/>
<sequence length="540" mass="60909">MSSPWLWKPGHPFIDLEQPHTSRVWHRAIWPGELTLAIGKIVNPGLMDILISCIINPSMSSRITAEAERRATRRLRWQHPAIALNVTFPPMTGLEDFKPFEGTFTYEAPITEEDVNNWLGEVVHDGMEYAARGSVREVIETVRERVGAVDKTRSKWLLEVYYIHPENAVEHAVVLHVSHVLFDGIGAFQVLTLWLHQLAYVLSHEDEVLHWGEEHDRLPPAMPDRMAIPWTPEPVPADHIMVQKIVSALKRPPPNVKLPVLNPDAQPSLSGHLTKTFPPEFAEKIRLAARAHGCSILSTVFAANYLTLLHLLPRKQIPDEELFVHIYPAGADLRSRYLLGGPERQKDVQNWEIGLTLGGNVIGAYHLERFLDSNKLKDVWTVAREVQAQMLEQQPYQATAAQWVPAIIAAMIHKHATDFEPESPDHRSVNVSSLGLVDQHLSKTYGPSSSPVFTISEPLMSSIGPTLTPDGVGVLLAPYTWDGIFRLSFNYATAYMGTEKEQTEAEKEGKVTLRRYVEELVRLLERLAEDRVPEMPKPKL</sequence>
<protein>
    <recommendedName>
        <fullName evidence="3">Diacylglycerol O-acyltransferase</fullName>
    </recommendedName>
</protein>
<evidence type="ECO:0000313" key="2">
    <source>
        <dbReference type="Proteomes" id="UP000030653"/>
    </source>
</evidence>
<dbReference type="InterPro" id="IPR023213">
    <property type="entry name" value="CAT-like_dom_sf"/>
</dbReference>
<dbReference type="PANTHER" id="PTHR42034:SF1">
    <property type="entry name" value="CONDENSATION DOMAIN-CONTAINING PROTEIN"/>
    <property type="match status" value="1"/>
</dbReference>
<name>M5GF96_DACPD</name>
<dbReference type="Gene3D" id="3.30.559.30">
    <property type="entry name" value="Nonribosomal peptide synthetase, condensation domain"/>
    <property type="match status" value="1"/>
</dbReference>
<dbReference type="EMBL" id="JH795858">
    <property type="protein sequence ID" value="EJU03968.1"/>
    <property type="molecule type" value="Genomic_DNA"/>
</dbReference>
<evidence type="ECO:0008006" key="3">
    <source>
        <dbReference type="Google" id="ProtNLM"/>
    </source>
</evidence>
<gene>
    <name evidence="1" type="ORF">DACRYDRAFT_14207</name>
</gene>
<accession>M5GF96</accession>